<accession>A0ABW7G185</accession>
<keyword evidence="5" id="KW-1185">Reference proteome</keyword>
<dbReference type="InterPro" id="IPR052172">
    <property type="entry name" value="UxaA_altronate/galactarate_dh"/>
</dbReference>
<comment type="caution">
    <text evidence="4">The sequence shown here is derived from an EMBL/GenBank/DDBJ whole genome shotgun (WGS) entry which is preliminary data.</text>
</comment>
<organism evidence="4 5">
    <name type="scientific">Pelomonas nitida</name>
    <dbReference type="NCBI Taxonomy" id="3299027"/>
    <lineage>
        <taxon>Bacteria</taxon>
        <taxon>Pseudomonadati</taxon>
        <taxon>Pseudomonadota</taxon>
        <taxon>Betaproteobacteria</taxon>
        <taxon>Burkholderiales</taxon>
        <taxon>Sphaerotilaceae</taxon>
        <taxon>Roseateles</taxon>
    </lineage>
</organism>
<evidence type="ECO:0000259" key="3">
    <source>
        <dbReference type="SMART" id="SM00858"/>
    </source>
</evidence>
<dbReference type="EMBL" id="JBIGIA010000002">
    <property type="protein sequence ID" value="MFG6455706.1"/>
    <property type="molecule type" value="Genomic_DNA"/>
</dbReference>
<dbReference type="RefSeq" id="WP_394486369.1">
    <property type="nucleotide sequence ID" value="NZ_JBIGIA010000002.1"/>
</dbReference>
<dbReference type="InterPro" id="IPR007392">
    <property type="entry name" value="GD_AH_second"/>
</dbReference>
<proteinExistence type="inferred from homology"/>
<dbReference type="Proteomes" id="UP001606305">
    <property type="component" value="Unassembled WGS sequence"/>
</dbReference>
<sequence>MADTIANGGAPQKVLRIHADDDMLVALDDLATGEVIQYEGDSYLISSPVPRKHKFARRAFAAGEILKLYGVPVGRATQPIKRGEAVTTENLEHYAAEVEIAQGQPYRWTPPDVSAWQAQTFAGVVRADGRIGTANHWLIFPLVFCENRNVEHLRDALEKPLGYASDDLAAFTLSLLGEDMAAPKPVTRPFPNVDGVRMITHNGGCGGTRADARELCKILAAYADHPNVAGVTVFSLGCQNAQIGMFQEALQRQNPNFDKPLLVYEQQKWDGGERAMMQAVVKDTLAALAQANQVQRQPVPLSALKIGVKCGGSDGFSGISANPTMGLVSDMVVSLGGSSILAEFPELCGVEANLIERCVHDDDKRRFLGLMRDFEAKALAVGTHFADNPSPGNIRDGLITDAMKSAGASKKGGSSPIVAVRDYGEPTPDQGLSLLCTPGNDVESVTGIVASGANVVLFSTGLGTPTGNPIVPVLKIASNSRVAQRQADLIDFDCGPVIEGQPLPSVAGQLLDLVVATAGGQYQAKADRLQQYDFIFWRRDISL</sequence>
<evidence type="ECO:0000256" key="1">
    <source>
        <dbReference type="ARBA" id="ARBA00010986"/>
    </source>
</evidence>
<keyword evidence="4" id="KW-0378">Hydrolase</keyword>
<dbReference type="InterPro" id="IPR044144">
    <property type="entry name" value="SAF_UxaA/GarD"/>
</dbReference>
<dbReference type="InterPro" id="IPR048332">
    <property type="entry name" value="GD_AH_C"/>
</dbReference>
<dbReference type="CDD" id="cd11613">
    <property type="entry name" value="SAF_AH_GD"/>
    <property type="match status" value="1"/>
</dbReference>
<dbReference type="Pfam" id="PF04295">
    <property type="entry name" value="GD_AH_second"/>
    <property type="match status" value="1"/>
</dbReference>
<gene>
    <name evidence="4" type="ORF">ACG00X_02570</name>
</gene>
<dbReference type="PANTHER" id="PTHR30536:SF5">
    <property type="entry name" value="ALTRONATE DEHYDRATASE"/>
    <property type="match status" value="1"/>
</dbReference>
<dbReference type="SMART" id="SM00858">
    <property type="entry name" value="SAF"/>
    <property type="match status" value="1"/>
</dbReference>
<dbReference type="GO" id="GO:0016787">
    <property type="term" value="F:hydrolase activity"/>
    <property type="evidence" value="ECO:0007669"/>
    <property type="project" value="UniProtKB-KW"/>
</dbReference>
<comment type="similarity">
    <text evidence="1">Belongs to the UxaA family.</text>
</comment>
<name>A0ABW7G185_9BURK</name>
<keyword evidence="2" id="KW-0456">Lyase</keyword>
<evidence type="ECO:0000313" key="4">
    <source>
        <dbReference type="EMBL" id="MFG6455706.1"/>
    </source>
</evidence>
<protein>
    <submittedName>
        <fullName evidence="4">UxaA family hydrolase</fullName>
    </submittedName>
</protein>
<dbReference type="Gene3D" id="2.30.130.110">
    <property type="match status" value="1"/>
</dbReference>
<dbReference type="PANTHER" id="PTHR30536">
    <property type="entry name" value="ALTRONATE/GALACTARATE DEHYDRATASE"/>
    <property type="match status" value="1"/>
</dbReference>
<dbReference type="InterPro" id="IPR013974">
    <property type="entry name" value="SAF"/>
</dbReference>
<dbReference type="Pfam" id="PF08666">
    <property type="entry name" value="SAF"/>
    <property type="match status" value="1"/>
</dbReference>
<reference evidence="4 5" key="1">
    <citation type="submission" date="2024-09" db="EMBL/GenBank/DDBJ databases">
        <title>Novel species of the genus Pelomonas and Roseateles isolated from streams.</title>
        <authorList>
            <person name="Lu H."/>
        </authorList>
    </citation>
    <scope>NUCLEOTIDE SEQUENCE [LARGE SCALE GENOMIC DNA]</scope>
    <source>
        <strain evidence="4 5">BYS96W</strain>
    </source>
</reference>
<evidence type="ECO:0000256" key="2">
    <source>
        <dbReference type="ARBA" id="ARBA00023239"/>
    </source>
</evidence>
<dbReference type="Pfam" id="PF20629">
    <property type="entry name" value="GD_AH_C"/>
    <property type="match status" value="1"/>
</dbReference>
<feature type="domain" description="SAF" evidence="3">
    <location>
        <begin position="21"/>
        <end position="92"/>
    </location>
</feature>
<evidence type="ECO:0000313" key="5">
    <source>
        <dbReference type="Proteomes" id="UP001606305"/>
    </source>
</evidence>